<dbReference type="PANTHER" id="PTHR30548:SF5">
    <property type="entry name" value="SUBUNIT OF OXYGEN-SENSITIVE 2-HYDROXYISOCAPROYL-COA DEHYDRATASE"/>
    <property type="match status" value="1"/>
</dbReference>
<dbReference type="Gene3D" id="3.40.50.11900">
    <property type="match status" value="1"/>
</dbReference>
<accession>A0ABV6YRD9</accession>
<sequence>MDMSLNDIEAIGLTTSKPMMGYFCSYTPVELIHAAGFFPRRIFGQAQSMQRAHGYLHSNLCPYVQSCLEMALDGSLNNLRGVVFVNSCNAMQRLSEVWRQYIKTPFIHILDLPKGTGEADGVYFEQEIRKLSDALGQKTSLTFDGDALTISIRKYSEARKLLGQLHQLRNRNRAALTASEMVRVINASVTVPVEEFSPWLQQYLQTFAPKTEAHISDKPRILLAGGIINQPDIIAFFENCGADIVALDLCTGERSYKVEVGEEPPGFYNLTRAYLRKPPCARMNDIEAEKRYLSESIAEHKVSGVIYYSLKFCDTHLYNIPRLKQFFAEKNIKSLFLEGDYTMSTMGQMQTRIEAFLEMML</sequence>
<dbReference type="InterPro" id="IPR010327">
    <property type="entry name" value="FldB/FldC_alpha/beta"/>
</dbReference>
<comment type="similarity">
    <text evidence="1">Belongs to the FldB/FldC dehydratase alpha/beta subunit family.</text>
</comment>
<keyword evidence="3" id="KW-0408">Iron</keyword>
<reference evidence="5 6" key="1">
    <citation type="submission" date="2024-09" db="EMBL/GenBank/DDBJ databases">
        <title>Laminarin stimulates single cell rates of sulfate reduction while oxygen inhibits transcriptomic activity in coastal marine sediment.</title>
        <authorList>
            <person name="Lindsay M."/>
            <person name="Orcutt B."/>
            <person name="Emerson D."/>
            <person name="Stepanauskas R."/>
            <person name="D'Angelo T."/>
        </authorList>
    </citation>
    <scope>NUCLEOTIDE SEQUENCE [LARGE SCALE GENOMIC DNA]</scope>
    <source>
        <strain evidence="5">SAG AM-311-K15</strain>
    </source>
</reference>
<proteinExistence type="inferred from homology"/>
<evidence type="ECO:0000256" key="4">
    <source>
        <dbReference type="ARBA" id="ARBA00023014"/>
    </source>
</evidence>
<keyword evidence="2" id="KW-0479">Metal-binding</keyword>
<dbReference type="Gene3D" id="1.20.1270.370">
    <property type="match status" value="1"/>
</dbReference>
<dbReference type="EMBL" id="JBHPBY010000007">
    <property type="protein sequence ID" value="MFC1848770.1"/>
    <property type="molecule type" value="Genomic_DNA"/>
</dbReference>
<protein>
    <submittedName>
        <fullName evidence="5">2-hydroxyacyl-CoA dehydratase subunit D</fullName>
    </submittedName>
</protein>
<organism evidence="5 6">
    <name type="scientific">candidate division CSSED10-310 bacterium</name>
    <dbReference type="NCBI Taxonomy" id="2855610"/>
    <lineage>
        <taxon>Bacteria</taxon>
        <taxon>Bacteria division CSSED10-310</taxon>
    </lineage>
</organism>
<evidence type="ECO:0000256" key="2">
    <source>
        <dbReference type="ARBA" id="ARBA00022723"/>
    </source>
</evidence>
<evidence type="ECO:0000313" key="6">
    <source>
        <dbReference type="Proteomes" id="UP001594351"/>
    </source>
</evidence>
<keyword evidence="6" id="KW-1185">Reference proteome</keyword>
<dbReference type="PANTHER" id="PTHR30548">
    <property type="entry name" value="2-HYDROXYGLUTARYL-COA DEHYDRATASE, D-COMPONENT-RELATED"/>
    <property type="match status" value="1"/>
</dbReference>
<dbReference type="Pfam" id="PF06050">
    <property type="entry name" value="HGD-D"/>
    <property type="match status" value="1"/>
</dbReference>
<evidence type="ECO:0000256" key="3">
    <source>
        <dbReference type="ARBA" id="ARBA00023004"/>
    </source>
</evidence>
<evidence type="ECO:0000256" key="1">
    <source>
        <dbReference type="ARBA" id="ARBA00005806"/>
    </source>
</evidence>
<dbReference type="Gene3D" id="3.40.50.11890">
    <property type="match status" value="1"/>
</dbReference>
<keyword evidence="4" id="KW-0411">Iron-sulfur</keyword>
<evidence type="ECO:0000313" key="5">
    <source>
        <dbReference type="EMBL" id="MFC1848770.1"/>
    </source>
</evidence>
<dbReference type="Proteomes" id="UP001594351">
    <property type="component" value="Unassembled WGS sequence"/>
</dbReference>
<gene>
    <name evidence="5" type="ORF">ACFL27_01060</name>
</gene>
<comment type="caution">
    <text evidence="5">The sequence shown here is derived from an EMBL/GenBank/DDBJ whole genome shotgun (WGS) entry which is preliminary data.</text>
</comment>
<name>A0ABV6YRD9_UNCC1</name>